<reference evidence="3 4" key="1">
    <citation type="submission" date="2021-12" db="EMBL/GenBank/DDBJ databases">
        <title>Discovery of the Pendulisporaceae a myxobacterial family with distinct sporulation behavior and unique specialized metabolism.</title>
        <authorList>
            <person name="Garcia R."/>
            <person name="Popoff A."/>
            <person name="Bader C.D."/>
            <person name="Loehr J."/>
            <person name="Walesch S."/>
            <person name="Walt C."/>
            <person name="Boldt J."/>
            <person name="Bunk B."/>
            <person name="Haeckl F.J.F.P.J."/>
            <person name="Gunesch A.P."/>
            <person name="Birkelbach J."/>
            <person name="Nuebel U."/>
            <person name="Pietschmann T."/>
            <person name="Bach T."/>
            <person name="Mueller R."/>
        </authorList>
    </citation>
    <scope>NUCLEOTIDE SEQUENCE [LARGE SCALE GENOMIC DNA]</scope>
    <source>
        <strain evidence="3 4">MSr12523</strain>
    </source>
</reference>
<name>A0ABZ2K0F5_9BACT</name>
<accession>A0ABZ2K0F5</accession>
<feature type="compositionally biased region" description="Polar residues" evidence="1">
    <location>
        <begin position="375"/>
        <end position="388"/>
    </location>
</feature>
<dbReference type="EMBL" id="CP089982">
    <property type="protein sequence ID" value="WXA92082.1"/>
    <property type="molecule type" value="Genomic_DNA"/>
</dbReference>
<evidence type="ECO:0000313" key="4">
    <source>
        <dbReference type="Proteomes" id="UP001379533"/>
    </source>
</evidence>
<keyword evidence="2" id="KW-0472">Membrane</keyword>
<organism evidence="3 4">
    <name type="scientific">Pendulispora brunnea</name>
    <dbReference type="NCBI Taxonomy" id="2905690"/>
    <lineage>
        <taxon>Bacteria</taxon>
        <taxon>Pseudomonadati</taxon>
        <taxon>Myxococcota</taxon>
        <taxon>Myxococcia</taxon>
        <taxon>Myxococcales</taxon>
        <taxon>Sorangiineae</taxon>
        <taxon>Pendulisporaceae</taxon>
        <taxon>Pendulispora</taxon>
    </lineage>
</organism>
<proteinExistence type="predicted"/>
<feature type="compositionally biased region" description="Gly residues" evidence="1">
    <location>
        <begin position="326"/>
        <end position="345"/>
    </location>
</feature>
<feature type="transmembrane region" description="Helical" evidence="2">
    <location>
        <begin position="214"/>
        <end position="236"/>
    </location>
</feature>
<keyword evidence="2" id="KW-1133">Transmembrane helix</keyword>
<feature type="region of interest" description="Disordered" evidence="1">
    <location>
        <begin position="325"/>
        <end position="349"/>
    </location>
</feature>
<sequence>MTLPNTTWLPNLVGGVSIWKLAPDLNEAKFFDGRLLVPDTEGSDSLPTRVAWNVAGLVPLAQARTTHAAEVGAAMRDFLACVEHVAKEFANPQSGYYKFKSAFTVPALSATAGDAAADANYFYSPGDRKLFVVNWGASPRDLSRKEEFIYGYDDFGRFFERAAIAEPVALTAAAARSFTPAAAAAAAVEESAGASQQVEPEAEKKVEEKKKGRAWWWWVLLGVAVLAILLLLAWLLQRCGKEGAVAADAGADAAMVAADGAAADAAVDAGADAAIEEDAAADAGAVADAGEDAGEWRDGGAVGLADGGVRVRLIGKGGKEKIIVVPGGGGGGGGGGKGGAGAGGEGTDDKGLPHRSHFQPDAVHWRVSGGLDQLDPQSPRTGEGTTFDVTLRPGGSFGSVKVQWQDKNGRWHN</sequence>
<protein>
    <submittedName>
        <fullName evidence="3">Uncharacterized protein</fullName>
    </submittedName>
</protein>
<dbReference type="RefSeq" id="WP_394842702.1">
    <property type="nucleotide sequence ID" value="NZ_CP089982.1"/>
</dbReference>
<gene>
    <name evidence="3" type="ORF">LZC95_37220</name>
</gene>
<keyword evidence="2" id="KW-0812">Transmembrane</keyword>
<keyword evidence="4" id="KW-1185">Reference proteome</keyword>
<evidence type="ECO:0000313" key="3">
    <source>
        <dbReference type="EMBL" id="WXA92082.1"/>
    </source>
</evidence>
<evidence type="ECO:0000256" key="1">
    <source>
        <dbReference type="SAM" id="MobiDB-lite"/>
    </source>
</evidence>
<dbReference type="Proteomes" id="UP001379533">
    <property type="component" value="Chromosome"/>
</dbReference>
<evidence type="ECO:0000256" key="2">
    <source>
        <dbReference type="SAM" id="Phobius"/>
    </source>
</evidence>
<feature type="region of interest" description="Disordered" evidence="1">
    <location>
        <begin position="369"/>
        <end position="400"/>
    </location>
</feature>